<protein>
    <submittedName>
        <fullName evidence="2">DUF2235 domain-containing protein</fullName>
    </submittedName>
</protein>
<feature type="domain" description="T6SS Phospholipase effector Tle1-like catalytic" evidence="1">
    <location>
        <begin position="339"/>
        <end position="431"/>
    </location>
</feature>
<dbReference type="RefSeq" id="WP_120415791.1">
    <property type="nucleotide sequence ID" value="NZ_RAWX01000003.1"/>
</dbReference>
<dbReference type="EMBL" id="RAWX01000003">
    <property type="protein sequence ID" value="RKJ88045.1"/>
    <property type="molecule type" value="Genomic_DNA"/>
</dbReference>
<evidence type="ECO:0000313" key="2">
    <source>
        <dbReference type="EMBL" id="RKJ88045.1"/>
    </source>
</evidence>
<accession>A0A3A9IAL2</accession>
<comment type="caution">
    <text evidence="2">The sequence shown here is derived from an EMBL/GenBank/DDBJ whole genome shotgun (WGS) entry which is preliminary data.</text>
</comment>
<sequence>MAISAHCIPCEKNNCWIEIDVRDEQNRSFKGQKATLTDATGTSKTVTLKDGPTLVQGFAVGPVTVKLETQPWLKAAQSREALKESETSQVPAYTDKLFGHDDVKREHIKVTSGDLCLTDPEQPLPEGHKAGQAQPPRFITKHSYVIEVKGYQLNILRIGVFFDGTANNTTKHEEGKAALEAFLAQCSDPLEQERMRQQCMAGEVSFRDTSQANDVTNIGKAYELYQLPQQGRLTVRVYIDGIGTESGQGDSTLIGQGMDGGPTSSYGKVLFACREKIVNEVKVLLKDLLPTVGCIHKLEFDVFGFSRGASAARQFVNTLDQQANHPLAEAVTNAPEIRLKAGFDWASREDCRIKFVGLFDTVCSSLLEARSVTLASDCAERVVHLTAKDEWRYFFALTRITNDVEGKKIASNFTELALPGCHSDIGGGYYSRWSLRNPNSDPALTEQKAIKLFQSMEPAGTRPEQSSAYQQAMDYAQAKLRQGWGSGVTVLPSPASDPVKGKLNLRVRTLNRPEFGWKKPLEVSVTVLLNRVVEGEYSRIPLHVMVEAARVAGVPFREWDKTDKALMLESGAPMRPRVDLSKLDEHWVNAGSEAGVAKDLSQQLPDDVYRYLRFEYLHHSADDGIVNGANRIKGREARRMISNLEGGK</sequence>
<gene>
    <name evidence="2" type="ORF">D6R50_17715</name>
</gene>
<dbReference type="PANTHER" id="PTHR33840:SF1">
    <property type="entry name" value="TLE1 PHOSPHOLIPASE DOMAIN-CONTAINING PROTEIN"/>
    <property type="match status" value="1"/>
</dbReference>
<dbReference type="Pfam" id="PF09994">
    <property type="entry name" value="T6SS_Tle1-like_cat"/>
    <property type="match status" value="1"/>
</dbReference>
<evidence type="ECO:0000313" key="3">
    <source>
        <dbReference type="Proteomes" id="UP000281725"/>
    </source>
</evidence>
<evidence type="ECO:0000259" key="1">
    <source>
        <dbReference type="Pfam" id="PF09994"/>
    </source>
</evidence>
<dbReference type="AlphaFoldDB" id="A0A3A9IAL2"/>
<dbReference type="InterPro" id="IPR018712">
    <property type="entry name" value="Tle1-like_cat"/>
</dbReference>
<name>A0A3A9IAL2_AERVE</name>
<organism evidence="2 3">
    <name type="scientific">Aeromonas veronii</name>
    <dbReference type="NCBI Taxonomy" id="654"/>
    <lineage>
        <taxon>Bacteria</taxon>
        <taxon>Pseudomonadati</taxon>
        <taxon>Pseudomonadota</taxon>
        <taxon>Gammaproteobacteria</taxon>
        <taxon>Aeromonadales</taxon>
        <taxon>Aeromonadaceae</taxon>
        <taxon>Aeromonas</taxon>
    </lineage>
</organism>
<reference evidence="2 3" key="1">
    <citation type="submission" date="2018-09" db="EMBL/GenBank/DDBJ databases">
        <title>Genome sequencing of Aeromonas veronii MS-17-88.</title>
        <authorList>
            <person name="Tekedar H.C."/>
            <person name="Arick M.A."/>
            <person name="Hsu C.-Y."/>
            <person name="Thrash A."/>
            <person name="Karsi A."/>
            <person name="Lawrence M.L."/>
            <person name="Abdelhamed H."/>
        </authorList>
    </citation>
    <scope>NUCLEOTIDE SEQUENCE [LARGE SCALE GENOMIC DNA]</scope>
    <source>
        <strain evidence="2 3">MS 17-88</strain>
    </source>
</reference>
<dbReference type="Proteomes" id="UP000281725">
    <property type="component" value="Unassembled WGS sequence"/>
</dbReference>
<dbReference type="PANTHER" id="PTHR33840">
    <property type="match status" value="1"/>
</dbReference>
<proteinExistence type="predicted"/>